<proteinExistence type="predicted"/>
<dbReference type="VEuPathDB" id="TriTrypDB:LtaPh_1501800"/>
<keyword evidence="1" id="KW-0175">Coiled coil</keyword>
<evidence type="ECO:0000313" key="3">
    <source>
        <dbReference type="EMBL" id="GET87200.1"/>
    </source>
</evidence>
<evidence type="ECO:0000313" key="4">
    <source>
        <dbReference type="Proteomes" id="UP000419144"/>
    </source>
</evidence>
<dbReference type="EMBL" id="BLBS01000019">
    <property type="protein sequence ID" value="GET87200.1"/>
    <property type="molecule type" value="Genomic_DNA"/>
</dbReference>
<organism evidence="3 4">
    <name type="scientific">Leishmania tarentolae</name>
    <name type="common">Sauroleishmania tarentolae</name>
    <dbReference type="NCBI Taxonomy" id="5689"/>
    <lineage>
        <taxon>Eukaryota</taxon>
        <taxon>Discoba</taxon>
        <taxon>Euglenozoa</taxon>
        <taxon>Kinetoplastea</taxon>
        <taxon>Metakinetoplastina</taxon>
        <taxon>Trypanosomatida</taxon>
        <taxon>Trypanosomatidae</taxon>
        <taxon>Leishmaniinae</taxon>
        <taxon>Leishmania</taxon>
        <taxon>lizard Leishmania</taxon>
    </lineage>
</organism>
<feature type="compositionally biased region" description="Polar residues" evidence="2">
    <location>
        <begin position="340"/>
        <end position="364"/>
    </location>
</feature>
<accession>A0A640KBY9</accession>
<gene>
    <name evidence="3" type="ORF">LtaPh_1501800</name>
</gene>
<evidence type="ECO:0000256" key="1">
    <source>
        <dbReference type="SAM" id="Coils"/>
    </source>
</evidence>
<name>A0A640KBY9_LEITA</name>
<dbReference type="OrthoDB" id="265707at2759"/>
<feature type="region of interest" description="Disordered" evidence="2">
    <location>
        <begin position="588"/>
        <end position="655"/>
    </location>
</feature>
<feature type="region of interest" description="Disordered" evidence="2">
    <location>
        <begin position="329"/>
        <end position="373"/>
    </location>
</feature>
<reference evidence="3" key="1">
    <citation type="submission" date="2019-11" db="EMBL/GenBank/DDBJ databases">
        <title>Leishmania tarentolae CDS.</title>
        <authorList>
            <person name="Goto Y."/>
            <person name="Yamagishi J."/>
        </authorList>
    </citation>
    <scope>NUCLEOTIDE SEQUENCE [LARGE SCALE GENOMIC DNA]</scope>
    <source>
        <strain evidence="3">Parrot Tar II</strain>
    </source>
</reference>
<feature type="coiled-coil region" evidence="1">
    <location>
        <begin position="378"/>
        <end position="405"/>
    </location>
</feature>
<sequence>MPIHLRISTSPPSLFFILFFAAFLGFGLFTFPQCPACSAVEATEPDSAPPPSPPPPLSLSDFPPPLPFPPMEASTHHNTAAIDTYVEASIPEDSSAAVNSRTLEPLAEIDYVTKRHDAAIDTQQSDAFWVSPPTVAQAPLPRLENGVATATPSAGAPVPTLCATATTNTVEWESSHPHMHLLHIIKQQQERIATLHASLEHAVRSVQRSSEALESLQGMPCAAARTGRIHARGVASPPLYPASAPSASIAEVTSAVSKAVRWADSVTSTPVRTSPVSCGSFTEWKDDLPQEECCSHILSSPSIAPAMLSPLPVVLLDITSMFRTRSTRAAAAHPELRRPSLSTNRQSSETQTDAVATEPTTPTGNDMGDSSGATRQLVDQLRGELADTQQRLQATEMSASSLRARMLALQQNVASGASCRAPVNTVSSCRDELGASSKADAVSGVDGLSCEGASPECLGHEELRKDMEELRRLRLLLRFSELKKDSDRLAEIESALQVSSAAQLRLKQRCDRLVHENAQRLDCLRAIASCIGTTLTAEGKGTSGNRTDAKAAHAAAPIKMPDSLANLLRYVLHLCTDAALSPGAHRAPLPLPHAFPPKDRQPSEQSRQNRLHKAVSESRDGGRSLPCRPPSRRASWQDPRSKAAVRLGEQRASKP</sequence>
<evidence type="ECO:0000256" key="2">
    <source>
        <dbReference type="SAM" id="MobiDB-lite"/>
    </source>
</evidence>
<comment type="caution">
    <text evidence="3">The sequence shown here is derived from an EMBL/GenBank/DDBJ whole genome shotgun (WGS) entry which is preliminary data.</text>
</comment>
<dbReference type="AlphaFoldDB" id="A0A640KBY9"/>
<feature type="compositionally biased region" description="Pro residues" evidence="2">
    <location>
        <begin position="47"/>
        <end position="70"/>
    </location>
</feature>
<feature type="region of interest" description="Disordered" evidence="2">
    <location>
        <begin position="41"/>
        <end position="74"/>
    </location>
</feature>
<protein>
    <submittedName>
        <fullName evidence="3">Uncharacterized protein</fullName>
    </submittedName>
</protein>
<keyword evidence="4" id="KW-1185">Reference proteome</keyword>
<dbReference type="Proteomes" id="UP000419144">
    <property type="component" value="Unassembled WGS sequence"/>
</dbReference>